<protein>
    <recommendedName>
        <fullName evidence="4">DUF2271 domain-containing protein</fullName>
    </recommendedName>
</protein>
<dbReference type="AlphaFoldDB" id="A0A918UQH1"/>
<sequence>MFKVTQVSGWGAALAVAGGMGATAGASAAELAVTVEVPRLTVAEYHKPYVAGWIETADGAHAGNLFVWYDVKMKDDGGKKWLKDMRAWWRKSGRSLTTMPDGLASATKAPGRQTVNFTQANGLKGIKPGQYNLVIEASREAGGLEIVRVPLNLTKASNGSGKGASELGAISYTYKP</sequence>
<keyword evidence="1" id="KW-0732">Signal</keyword>
<dbReference type="Pfam" id="PF10029">
    <property type="entry name" value="DUF2271"/>
    <property type="match status" value="1"/>
</dbReference>
<keyword evidence="3" id="KW-1185">Reference proteome</keyword>
<name>A0A918UQH1_9CAUL</name>
<reference evidence="2" key="2">
    <citation type="submission" date="2020-09" db="EMBL/GenBank/DDBJ databases">
        <authorList>
            <person name="Sun Q."/>
            <person name="Kim S."/>
        </authorList>
    </citation>
    <scope>NUCLEOTIDE SEQUENCE</scope>
    <source>
        <strain evidence="2">KCTC 32296</strain>
    </source>
</reference>
<dbReference type="InterPro" id="IPR014469">
    <property type="entry name" value="DUF2271"/>
</dbReference>
<accession>A0A918UQH1</accession>
<organism evidence="2 3">
    <name type="scientific">Asticcacaulis endophyticus</name>
    <dbReference type="NCBI Taxonomy" id="1395890"/>
    <lineage>
        <taxon>Bacteria</taxon>
        <taxon>Pseudomonadati</taxon>
        <taxon>Pseudomonadota</taxon>
        <taxon>Alphaproteobacteria</taxon>
        <taxon>Caulobacterales</taxon>
        <taxon>Caulobacteraceae</taxon>
        <taxon>Asticcacaulis</taxon>
    </lineage>
</organism>
<dbReference type="PIRSF" id="PIRSF014995">
    <property type="entry name" value="UCP014995"/>
    <property type="match status" value="1"/>
</dbReference>
<feature type="chain" id="PRO_5037310060" description="DUF2271 domain-containing protein" evidence="1">
    <location>
        <begin position="29"/>
        <end position="176"/>
    </location>
</feature>
<dbReference type="Proteomes" id="UP000662572">
    <property type="component" value="Unassembled WGS sequence"/>
</dbReference>
<evidence type="ECO:0000256" key="1">
    <source>
        <dbReference type="SAM" id="SignalP"/>
    </source>
</evidence>
<dbReference type="RefSeq" id="WP_229807563.1">
    <property type="nucleotide sequence ID" value="NZ_BMZB01000001.1"/>
</dbReference>
<gene>
    <name evidence="2" type="ORF">GCM10011273_09860</name>
</gene>
<proteinExistence type="predicted"/>
<evidence type="ECO:0008006" key="4">
    <source>
        <dbReference type="Google" id="ProtNLM"/>
    </source>
</evidence>
<reference evidence="2" key="1">
    <citation type="journal article" date="2014" name="Int. J. Syst. Evol. Microbiol.">
        <title>Complete genome sequence of Corynebacterium casei LMG S-19264T (=DSM 44701T), isolated from a smear-ripened cheese.</title>
        <authorList>
            <consortium name="US DOE Joint Genome Institute (JGI-PGF)"/>
            <person name="Walter F."/>
            <person name="Albersmeier A."/>
            <person name="Kalinowski J."/>
            <person name="Ruckert C."/>
        </authorList>
    </citation>
    <scope>NUCLEOTIDE SEQUENCE</scope>
    <source>
        <strain evidence="2">KCTC 32296</strain>
    </source>
</reference>
<evidence type="ECO:0000313" key="2">
    <source>
        <dbReference type="EMBL" id="GGZ26361.1"/>
    </source>
</evidence>
<dbReference type="EMBL" id="BMZB01000001">
    <property type="protein sequence ID" value="GGZ26361.1"/>
    <property type="molecule type" value="Genomic_DNA"/>
</dbReference>
<evidence type="ECO:0000313" key="3">
    <source>
        <dbReference type="Proteomes" id="UP000662572"/>
    </source>
</evidence>
<feature type="signal peptide" evidence="1">
    <location>
        <begin position="1"/>
        <end position="28"/>
    </location>
</feature>
<comment type="caution">
    <text evidence="2">The sequence shown here is derived from an EMBL/GenBank/DDBJ whole genome shotgun (WGS) entry which is preliminary data.</text>
</comment>